<keyword evidence="4" id="KW-1185">Reference proteome</keyword>
<feature type="compositionally biased region" description="Basic and acidic residues" evidence="1">
    <location>
        <begin position="124"/>
        <end position="137"/>
    </location>
</feature>
<accession>A0ABT3PMR4</accession>
<evidence type="ECO:0000256" key="1">
    <source>
        <dbReference type="SAM" id="MobiDB-lite"/>
    </source>
</evidence>
<dbReference type="Proteomes" id="UP001207918">
    <property type="component" value="Unassembled WGS sequence"/>
</dbReference>
<dbReference type="EMBL" id="JAGGJA010000006">
    <property type="protein sequence ID" value="MCW9707242.1"/>
    <property type="molecule type" value="Genomic_DNA"/>
</dbReference>
<dbReference type="Pfam" id="PF07332">
    <property type="entry name" value="Phage_holin_3_6"/>
    <property type="match status" value="1"/>
</dbReference>
<protein>
    <submittedName>
        <fullName evidence="3">Phage holin family protein</fullName>
    </submittedName>
</protein>
<gene>
    <name evidence="3" type="ORF">J6I44_10265</name>
</gene>
<keyword evidence="2" id="KW-0812">Transmembrane</keyword>
<name>A0ABT3PMR4_9BACT</name>
<evidence type="ECO:0000313" key="4">
    <source>
        <dbReference type="Proteomes" id="UP001207918"/>
    </source>
</evidence>
<reference evidence="3 4" key="1">
    <citation type="submission" date="2021-03" db="EMBL/GenBank/DDBJ databases">
        <title>Aliifodinibius sp. nov., a new bacterium isolated from saline soil.</title>
        <authorList>
            <person name="Galisteo C."/>
            <person name="De La Haba R."/>
            <person name="Sanchez-Porro C."/>
            <person name="Ventosa A."/>
        </authorList>
    </citation>
    <scope>NUCLEOTIDE SEQUENCE [LARGE SCALE GENOMIC DNA]</scope>
    <source>
        <strain evidence="3 4">1BSP15-2V2</strain>
    </source>
</reference>
<keyword evidence="2" id="KW-0472">Membrane</keyword>
<sequence length="146" mass="16411">MKSDKVTDQVGQKLRSITTDLKRYVEKRLELVMLNAGEHFSRWMAISVQRSAGALLLVGGICFLLFALAIYLGNLLGSESLGYVLVSIPLLILGGLFMSLKPQSLLHELQERFEAEVIEAVEEQERTSTEKKLKAPEFEQPFNNEV</sequence>
<dbReference type="RefSeq" id="WP_265766001.1">
    <property type="nucleotide sequence ID" value="NZ_JAGGJA010000006.1"/>
</dbReference>
<dbReference type="InterPro" id="IPR009937">
    <property type="entry name" value="Phage_holin_3_6"/>
</dbReference>
<feature type="transmembrane region" description="Helical" evidence="2">
    <location>
        <begin position="80"/>
        <end position="100"/>
    </location>
</feature>
<feature type="transmembrane region" description="Helical" evidence="2">
    <location>
        <begin position="52"/>
        <end position="74"/>
    </location>
</feature>
<evidence type="ECO:0000313" key="3">
    <source>
        <dbReference type="EMBL" id="MCW9707242.1"/>
    </source>
</evidence>
<feature type="region of interest" description="Disordered" evidence="1">
    <location>
        <begin position="124"/>
        <end position="146"/>
    </location>
</feature>
<proteinExistence type="predicted"/>
<organism evidence="3 4">
    <name type="scientific">Fodinibius salsisoli</name>
    <dbReference type="NCBI Taxonomy" id="2820877"/>
    <lineage>
        <taxon>Bacteria</taxon>
        <taxon>Pseudomonadati</taxon>
        <taxon>Balneolota</taxon>
        <taxon>Balneolia</taxon>
        <taxon>Balneolales</taxon>
        <taxon>Balneolaceae</taxon>
        <taxon>Fodinibius</taxon>
    </lineage>
</organism>
<comment type="caution">
    <text evidence="3">The sequence shown here is derived from an EMBL/GenBank/DDBJ whole genome shotgun (WGS) entry which is preliminary data.</text>
</comment>
<evidence type="ECO:0000256" key="2">
    <source>
        <dbReference type="SAM" id="Phobius"/>
    </source>
</evidence>
<keyword evidence="2" id="KW-1133">Transmembrane helix</keyword>